<keyword evidence="1" id="KW-0946">Virion</keyword>
<reference evidence="1 2" key="1">
    <citation type="submission" date="2018-07" db="EMBL/GenBank/DDBJ databases">
        <title>Dyadobacter roseus sp. nov., isolated from rose rhizosphere soil.</title>
        <authorList>
            <person name="Chen L."/>
        </authorList>
    </citation>
    <scope>NUCLEOTIDE SEQUENCE [LARGE SCALE GENOMIC DNA]</scope>
    <source>
        <strain evidence="1 2">RS19</strain>
    </source>
</reference>
<gene>
    <name evidence="1" type="ORF">DSL64_17935</name>
</gene>
<organism evidence="1 2">
    <name type="scientific">Dyadobacter luteus</name>
    <dbReference type="NCBI Taxonomy" id="2259619"/>
    <lineage>
        <taxon>Bacteria</taxon>
        <taxon>Pseudomonadati</taxon>
        <taxon>Bacteroidota</taxon>
        <taxon>Cytophagia</taxon>
        <taxon>Cytophagales</taxon>
        <taxon>Spirosomataceae</taxon>
        <taxon>Dyadobacter</taxon>
    </lineage>
</organism>
<sequence length="132" mass="15049">MTFTLKAISDAHSKVKSGADFPQYIQDIKALGVTAFTTWVSDSHTDYHGSDDFRISSDSKYETLSIADQTDQEGFINNLKAHQRGETDYFTFCRQCAEAGIEKWIVLIEDMTCIYYDKEENNILEEMIPVAK</sequence>
<keyword evidence="1" id="KW-0261">Viral envelope protein</keyword>
<name>A0A3D8Y8I8_9BACT</name>
<dbReference type="InterPro" id="IPR009833">
    <property type="entry name" value="DUF1398"/>
</dbReference>
<protein>
    <submittedName>
        <fullName evidence="1">Phage envelope protein</fullName>
    </submittedName>
</protein>
<dbReference type="RefSeq" id="WP_115832299.1">
    <property type="nucleotide sequence ID" value="NZ_QNUL01000015.1"/>
</dbReference>
<keyword evidence="2" id="KW-1185">Reference proteome</keyword>
<dbReference type="AlphaFoldDB" id="A0A3D8Y8I8"/>
<dbReference type="Proteomes" id="UP000256373">
    <property type="component" value="Unassembled WGS sequence"/>
</dbReference>
<dbReference type="Pfam" id="PF07166">
    <property type="entry name" value="DUF1398"/>
    <property type="match status" value="1"/>
</dbReference>
<dbReference type="EMBL" id="QNUL01000015">
    <property type="protein sequence ID" value="REA59526.1"/>
    <property type="molecule type" value="Genomic_DNA"/>
</dbReference>
<dbReference type="InterPro" id="IPR036696">
    <property type="entry name" value="YdfO-like_sf"/>
</dbReference>
<accession>A0A3D8Y8I8</accession>
<comment type="caution">
    <text evidence="1">The sequence shown here is derived from an EMBL/GenBank/DDBJ whole genome shotgun (WGS) entry which is preliminary data.</text>
</comment>
<evidence type="ECO:0000313" key="2">
    <source>
        <dbReference type="Proteomes" id="UP000256373"/>
    </source>
</evidence>
<evidence type="ECO:0000313" key="1">
    <source>
        <dbReference type="EMBL" id="REA59526.1"/>
    </source>
</evidence>
<dbReference type="SUPFAM" id="SSF160419">
    <property type="entry name" value="YdfO-like"/>
    <property type="match status" value="1"/>
</dbReference>
<dbReference type="Gene3D" id="3.30.1810.10">
    <property type="entry name" value="YdfO-like"/>
    <property type="match status" value="1"/>
</dbReference>
<proteinExistence type="predicted"/>
<dbReference type="OrthoDB" id="1550456at2"/>